<accession>A0ABQ4J874</accession>
<proteinExistence type="predicted"/>
<reference evidence="1 2" key="1">
    <citation type="submission" date="2021-01" db="EMBL/GenBank/DDBJ databases">
        <title>Whole genome shotgun sequence of Verrucosispora qiuiae NBRC 106684.</title>
        <authorList>
            <person name="Komaki H."/>
            <person name="Tamura T."/>
        </authorList>
    </citation>
    <scope>NUCLEOTIDE SEQUENCE [LARGE SCALE GENOMIC DNA]</scope>
    <source>
        <strain evidence="1 2">NBRC 106684</strain>
    </source>
</reference>
<comment type="caution">
    <text evidence="1">The sequence shown here is derived from an EMBL/GenBank/DDBJ whole genome shotgun (WGS) entry which is preliminary data.</text>
</comment>
<evidence type="ECO:0000313" key="2">
    <source>
        <dbReference type="Proteomes" id="UP000653076"/>
    </source>
</evidence>
<keyword evidence="2" id="KW-1185">Reference proteome</keyword>
<dbReference type="EMBL" id="BOPC01000018">
    <property type="protein sequence ID" value="GIJ26377.1"/>
    <property type="molecule type" value="Genomic_DNA"/>
</dbReference>
<organism evidence="1 2">
    <name type="scientific">Micromonospora qiuiae</name>
    <dbReference type="NCBI Taxonomy" id="502268"/>
    <lineage>
        <taxon>Bacteria</taxon>
        <taxon>Bacillati</taxon>
        <taxon>Actinomycetota</taxon>
        <taxon>Actinomycetes</taxon>
        <taxon>Micromonosporales</taxon>
        <taxon>Micromonosporaceae</taxon>
        <taxon>Micromonospora</taxon>
    </lineage>
</organism>
<protein>
    <submittedName>
        <fullName evidence="1">Uncharacterized protein</fullName>
    </submittedName>
</protein>
<dbReference type="Proteomes" id="UP000653076">
    <property type="component" value="Unassembled WGS sequence"/>
</dbReference>
<sequence length="115" mass="12361">MNSPMSPRIAADTDRVNGGHLKSYQDAIRAVEKTLARSKAENLPPGTVRMSLDEQVMPQIDVVATALDTLIGAFRAISLTDGDSVDRLGRVLTNTDEVSTHLAGQFTPDGTSHRT</sequence>
<name>A0ABQ4J874_9ACTN</name>
<gene>
    <name evidence="1" type="ORF">Vqi01_15390</name>
</gene>
<evidence type="ECO:0000313" key="1">
    <source>
        <dbReference type="EMBL" id="GIJ26377.1"/>
    </source>
</evidence>